<evidence type="ECO:0000256" key="1">
    <source>
        <dbReference type="SAM" id="MobiDB-lite"/>
    </source>
</evidence>
<dbReference type="OrthoDB" id="5599171at2759"/>
<feature type="transmembrane region" description="Helical" evidence="2">
    <location>
        <begin position="103"/>
        <end position="122"/>
    </location>
</feature>
<keyword evidence="4" id="KW-1185">Reference proteome</keyword>
<feature type="compositionally biased region" description="Pro residues" evidence="1">
    <location>
        <begin position="13"/>
        <end position="27"/>
    </location>
</feature>
<proteinExistence type="predicted"/>
<evidence type="ECO:0000313" key="5">
    <source>
        <dbReference type="RefSeq" id="XP_033533228.1"/>
    </source>
</evidence>
<evidence type="ECO:0000313" key="3">
    <source>
        <dbReference type="EMBL" id="KAF1811597.1"/>
    </source>
</evidence>
<dbReference type="InterPro" id="IPR005605">
    <property type="entry name" value="Spo7"/>
</dbReference>
<reference evidence="5" key="3">
    <citation type="submission" date="2025-04" db="UniProtKB">
        <authorList>
            <consortium name="RefSeq"/>
        </authorList>
    </citation>
    <scope>IDENTIFICATION</scope>
    <source>
        <strain evidence="5">CBS 781.70</strain>
    </source>
</reference>
<reference evidence="3 5" key="1">
    <citation type="submission" date="2020-01" db="EMBL/GenBank/DDBJ databases">
        <authorList>
            <consortium name="DOE Joint Genome Institute"/>
            <person name="Haridas S."/>
            <person name="Albert R."/>
            <person name="Binder M."/>
            <person name="Bloem J."/>
            <person name="Labutti K."/>
            <person name="Salamov A."/>
            <person name="Andreopoulos B."/>
            <person name="Baker S.E."/>
            <person name="Barry K."/>
            <person name="Bills G."/>
            <person name="Bluhm B.H."/>
            <person name="Cannon C."/>
            <person name="Castanera R."/>
            <person name="Culley D.E."/>
            <person name="Daum C."/>
            <person name="Ezra D."/>
            <person name="Gonzalez J.B."/>
            <person name="Henrissat B."/>
            <person name="Kuo A."/>
            <person name="Liang C."/>
            <person name="Lipzen A."/>
            <person name="Lutzoni F."/>
            <person name="Magnuson J."/>
            <person name="Mondo S."/>
            <person name="Nolan M."/>
            <person name="Ohm R."/>
            <person name="Pangilinan J."/>
            <person name="Park H.-J."/>
            <person name="Ramirez L."/>
            <person name="Alfaro M."/>
            <person name="Sun H."/>
            <person name="Tritt A."/>
            <person name="Yoshinaga Y."/>
            <person name="Zwiers L.-H."/>
            <person name="Turgeon B.G."/>
            <person name="Goodwin S.B."/>
            <person name="Spatafora J.W."/>
            <person name="Crous P.W."/>
            <person name="Grigoriev I.V."/>
        </authorList>
    </citation>
    <scope>NUCLEOTIDE SEQUENCE</scope>
    <source>
        <strain evidence="3 5">CBS 781.70</strain>
    </source>
</reference>
<feature type="transmembrane region" description="Helical" evidence="2">
    <location>
        <begin position="65"/>
        <end position="83"/>
    </location>
</feature>
<dbReference type="Pfam" id="PF03907">
    <property type="entry name" value="Spo7"/>
    <property type="match status" value="1"/>
</dbReference>
<keyword evidence="2" id="KW-0472">Membrane</keyword>
<name>A0A6G1G0F9_9PEZI</name>
<reference evidence="5" key="2">
    <citation type="submission" date="2020-04" db="EMBL/GenBank/DDBJ databases">
        <authorList>
            <consortium name="NCBI Genome Project"/>
        </authorList>
    </citation>
    <scope>NUCLEOTIDE SEQUENCE</scope>
    <source>
        <strain evidence="5">CBS 781.70</strain>
    </source>
</reference>
<dbReference type="GO" id="GO:0019888">
    <property type="term" value="F:protein phosphatase regulator activity"/>
    <property type="evidence" value="ECO:0007669"/>
    <property type="project" value="InterPro"/>
</dbReference>
<evidence type="ECO:0000256" key="2">
    <source>
        <dbReference type="SAM" id="Phobius"/>
    </source>
</evidence>
<keyword evidence="2" id="KW-0812">Transmembrane</keyword>
<protein>
    <recommendedName>
        <fullName evidence="6">Spo7-domain-containing protein</fullName>
    </recommendedName>
</protein>
<accession>A0A6G1G0F9</accession>
<evidence type="ECO:0008006" key="6">
    <source>
        <dbReference type="Google" id="ProtNLM"/>
    </source>
</evidence>
<sequence length="277" mass="32330">MSTSNLDALVKGTPPPDVDVDPPPPDPTSLLPSAPSQIFLNLLILECSLRAQYLNLLARRRQNTFTLTVLTLWIAYCFWGQWLRPREDGTGVGGSVYWVVDTAEKVALIGGIVMALLFWVTGQWERGVRWPRRWLAITNRGLRGFNCKLVILRGPWWRESLSHFAFLLPYYFFYPSPGSDYQRVEYVPGDKKAAAHLHARHRSTAGVEVAEEDISQGGDYVKLLLLPKPFTPEFREHWEQFREEYWEKENERRAELRRRVRARQREVARQEGGWFWW</sequence>
<keyword evidence="2" id="KW-1133">Transmembrane helix</keyword>
<evidence type="ECO:0000313" key="4">
    <source>
        <dbReference type="Proteomes" id="UP000504638"/>
    </source>
</evidence>
<dbReference type="PANTHER" id="PTHR28249:SF1">
    <property type="entry name" value="SPORULATION-SPECIFIC PROTEIN SPO7"/>
    <property type="match status" value="1"/>
</dbReference>
<dbReference type="AlphaFoldDB" id="A0A6G1G0F9"/>
<dbReference type="GO" id="GO:0071595">
    <property type="term" value="C:Nem1-Spo7 phosphatase complex"/>
    <property type="evidence" value="ECO:0007669"/>
    <property type="project" value="TreeGrafter"/>
</dbReference>
<feature type="non-terminal residue" evidence="3">
    <location>
        <position position="277"/>
    </location>
</feature>
<dbReference type="EMBL" id="ML975161">
    <property type="protein sequence ID" value="KAF1811597.1"/>
    <property type="molecule type" value="Genomic_DNA"/>
</dbReference>
<dbReference type="PANTHER" id="PTHR28249">
    <property type="entry name" value="SPORULATION-SPECIFIC PROTEIN SPO7"/>
    <property type="match status" value="1"/>
</dbReference>
<gene>
    <name evidence="3 5" type="ORF">P152DRAFT_419050</name>
</gene>
<dbReference type="GO" id="GO:0004721">
    <property type="term" value="F:phosphoprotein phosphatase activity"/>
    <property type="evidence" value="ECO:0007669"/>
    <property type="project" value="TreeGrafter"/>
</dbReference>
<dbReference type="GeneID" id="54417688"/>
<dbReference type="Proteomes" id="UP000504638">
    <property type="component" value="Unplaced"/>
</dbReference>
<dbReference type="RefSeq" id="XP_033533228.1">
    <property type="nucleotide sequence ID" value="XM_033677118.1"/>
</dbReference>
<organism evidence="3">
    <name type="scientific">Eremomyces bilateralis CBS 781.70</name>
    <dbReference type="NCBI Taxonomy" id="1392243"/>
    <lineage>
        <taxon>Eukaryota</taxon>
        <taxon>Fungi</taxon>
        <taxon>Dikarya</taxon>
        <taxon>Ascomycota</taxon>
        <taxon>Pezizomycotina</taxon>
        <taxon>Dothideomycetes</taxon>
        <taxon>Dothideomycetes incertae sedis</taxon>
        <taxon>Eremomycetales</taxon>
        <taxon>Eremomycetaceae</taxon>
        <taxon>Eremomyces</taxon>
    </lineage>
</organism>
<feature type="region of interest" description="Disordered" evidence="1">
    <location>
        <begin position="1"/>
        <end position="27"/>
    </location>
</feature>
<dbReference type="GO" id="GO:0006998">
    <property type="term" value="P:nuclear envelope organization"/>
    <property type="evidence" value="ECO:0007669"/>
    <property type="project" value="TreeGrafter"/>
</dbReference>